<reference evidence="3 4" key="1">
    <citation type="journal article" date="2016" name="Mol. Biol. Evol.">
        <title>Comparative Genomics of Early-Diverging Mushroom-Forming Fungi Provides Insights into the Origins of Lignocellulose Decay Capabilities.</title>
        <authorList>
            <person name="Nagy L.G."/>
            <person name="Riley R."/>
            <person name="Tritt A."/>
            <person name="Adam C."/>
            <person name="Daum C."/>
            <person name="Floudas D."/>
            <person name="Sun H."/>
            <person name="Yadav J.S."/>
            <person name="Pangilinan J."/>
            <person name="Larsson K.H."/>
            <person name="Matsuura K."/>
            <person name="Barry K."/>
            <person name="Labutti K."/>
            <person name="Kuo R."/>
            <person name="Ohm R.A."/>
            <person name="Bhattacharya S.S."/>
            <person name="Shirouzu T."/>
            <person name="Yoshinaga Y."/>
            <person name="Martin F.M."/>
            <person name="Grigoriev I.V."/>
            <person name="Hibbett D.S."/>
        </authorList>
    </citation>
    <scope>NUCLEOTIDE SEQUENCE [LARGE SCALE GENOMIC DNA]</scope>
    <source>
        <strain evidence="3 4">L-15889</strain>
    </source>
</reference>
<gene>
    <name evidence="3" type="ORF">DAEQUDRAFT_760271</name>
</gene>
<dbReference type="OrthoDB" id="10407393at2759"/>
<evidence type="ECO:0000313" key="4">
    <source>
        <dbReference type="Proteomes" id="UP000076727"/>
    </source>
</evidence>
<protein>
    <submittedName>
        <fullName evidence="3">Uncharacterized protein</fullName>
    </submittedName>
</protein>
<evidence type="ECO:0000256" key="2">
    <source>
        <dbReference type="SAM" id="Phobius"/>
    </source>
</evidence>
<evidence type="ECO:0000313" key="3">
    <source>
        <dbReference type="EMBL" id="KZT63877.1"/>
    </source>
</evidence>
<feature type="compositionally biased region" description="Basic and acidic residues" evidence="1">
    <location>
        <begin position="30"/>
        <end position="43"/>
    </location>
</feature>
<organism evidence="3 4">
    <name type="scientific">Daedalea quercina L-15889</name>
    <dbReference type="NCBI Taxonomy" id="1314783"/>
    <lineage>
        <taxon>Eukaryota</taxon>
        <taxon>Fungi</taxon>
        <taxon>Dikarya</taxon>
        <taxon>Basidiomycota</taxon>
        <taxon>Agaricomycotina</taxon>
        <taxon>Agaricomycetes</taxon>
        <taxon>Polyporales</taxon>
        <taxon>Fomitopsis</taxon>
    </lineage>
</organism>
<keyword evidence="2" id="KW-0812">Transmembrane</keyword>
<dbReference type="EMBL" id="KV429152">
    <property type="protein sequence ID" value="KZT63877.1"/>
    <property type="molecule type" value="Genomic_DNA"/>
</dbReference>
<evidence type="ECO:0000256" key="1">
    <source>
        <dbReference type="SAM" id="MobiDB-lite"/>
    </source>
</evidence>
<dbReference type="Proteomes" id="UP000076727">
    <property type="component" value="Unassembled WGS sequence"/>
</dbReference>
<keyword evidence="2" id="KW-0472">Membrane</keyword>
<proteinExistence type="predicted"/>
<dbReference type="AlphaFoldDB" id="A0A165L1L9"/>
<keyword evidence="2" id="KW-1133">Transmembrane helix</keyword>
<sequence>MDRTADVPPRVFIELQDRLQGVSPSDTDGDNARSEGDIPHSGDAETEAPVAANAPALAAGDEPVAVVVAAPKSDATPIASPLHYLLYPVVLPTATRNPVPETTCLPSVALGTLALATEASMSTTLDHLASEATPAAGAINHTGPHTFTAHIHPWLDEAVPPEPQAVGPQQIVIKIRAVLLMVAILLYFIFRLCRSILRRIWCIWRRVRQYEEPEQRAEHEPAADPVMQPMLNMQLNRW</sequence>
<feature type="transmembrane region" description="Helical" evidence="2">
    <location>
        <begin position="171"/>
        <end position="190"/>
    </location>
</feature>
<feature type="region of interest" description="Disordered" evidence="1">
    <location>
        <begin position="18"/>
        <end position="47"/>
    </location>
</feature>
<accession>A0A165L1L9</accession>
<keyword evidence="4" id="KW-1185">Reference proteome</keyword>
<name>A0A165L1L9_9APHY</name>